<evidence type="ECO:0000313" key="1">
    <source>
        <dbReference type="EMBL" id="MDT0300870.1"/>
    </source>
</evidence>
<dbReference type="Gene3D" id="3.40.720.10">
    <property type="entry name" value="Alkaline Phosphatase, subunit A"/>
    <property type="match status" value="1"/>
</dbReference>
<gene>
    <name evidence="1" type="ORF">RM446_01950</name>
</gene>
<dbReference type="RefSeq" id="WP_311543309.1">
    <property type="nucleotide sequence ID" value="NZ_JAVREK010000002.1"/>
</dbReference>
<comment type="caution">
    <text evidence="1">The sequence shown here is derived from an EMBL/GenBank/DDBJ whole genome shotgun (WGS) entry which is preliminary data.</text>
</comment>
<organism evidence="1 2">
    <name type="scientific">Streptomonospora wellingtoniae</name>
    <dbReference type="NCBI Taxonomy" id="3075544"/>
    <lineage>
        <taxon>Bacteria</taxon>
        <taxon>Bacillati</taxon>
        <taxon>Actinomycetota</taxon>
        <taxon>Actinomycetes</taxon>
        <taxon>Streptosporangiales</taxon>
        <taxon>Nocardiopsidaceae</taxon>
        <taxon>Streptomonospora</taxon>
    </lineage>
</organism>
<name>A0ABU2KNM9_9ACTN</name>
<dbReference type="Proteomes" id="UP001183226">
    <property type="component" value="Unassembled WGS sequence"/>
</dbReference>
<dbReference type="InterPro" id="IPR017850">
    <property type="entry name" value="Alkaline_phosphatase_core_sf"/>
</dbReference>
<accession>A0ABU2KNM9</accession>
<reference evidence="2" key="1">
    <citation type="submission" date="2023-07" db="EMBL/GenBank/DDBJ databases">
        <title>30 novel species of actinomycetes from the DSMZ collection.</title>
        <authorList>
            <person name="Nouioui I."/>
        </authorList>
    </citation>
    <scope>NUCLEOTIDE SEQUENCE [LARGE SCALE GENOMIC DNA]</scope>
    <source>
        <strain evidence="2">DSM 45055</strain>
    </source>
</reference>
<proteinExistence type="predicted"/>
<protein>
    <submittedName>
        <fullName evidence="1">Uncharacterized protein</fullName>
    </submittedName>
</protein>
<evidence type="ECO:0000313" key="2">
    <source>
        <dbReference type="Proteomes" id="UP001183226"/>
    </source>
</evidence>
<keyword evidence="2" id="KW-1185">Reference proteome</keyword>
<sequence length="64" mass="7219">MRRGRRSGEEGQLFDLAADPGESVDLWDSASAEPAAAKLRLRREVGRWRAHSALHTADMHRAHR</sequence>
<dbReference type="SUPFAM" id="SSF53649">
    <property type="entry name" value="Alkaline phosphatase-like"/>
    <property type="match status" value="1"/>
</dbReference>
<dbReference type="EMBL" id="JAVREK010000002">
    <property type="protein sequence ID" value="MDT0300870.1"/>
    <property type="molecule type" value="Genomic_DNA"/>
</dbReference>